<sequence>MKPSTDPFMRLPFDCAALILAHVDVHDLAGYQLVNTTWKDTVREWIEVGAFHQHFPAEWDRLVDANPDATRDEKWQEFQVCAYELGRDNRWKRGHAYKTIETTASLYSYSDKFIAWLDSSSDNGCRRVSWRRAGYQTLDGDLVPYLTHTLNFRVPEGNIRVLQMCEEEETVFLMVRCPEVVAGMKIEGSDEKPDHMMYMLDLHTGTPLWSNPVSLANYPWNRIWLFGRKKMYRPAGRDWRDLIAHDIRTGRQLNTIPNVTGTGNTPVSVVTAVHISQLRNREVILTLNNKILESEIRLIDSASGSLLQSITNRLPMPTSARSQQIIISTRRADKDRLTFALLSYGIRNLQYWLVEIRKYTFDNDTSKWTQKSLDFWDSAQNHVGLRGRPEIDPFRNFAVDLRGATRSLAIMPIQRLRAPWPHFDAGTGRRLNVTLECTAPVPITLPREGGGRAQFITPTGNQLARPGRMEIHGGTLLADLTVDDDFRVFEFAFPRQYAA</sequence>
<dbReference type="Proteomes" id="UP000256690">
    <property type="component" value="Unassembled WGS sequence"/>
</dbReference>
<dbReference type="Pfam" id="PF00646">
    <property type="entry name" value="F-box"/>
    <property type="match status" value="1"/>
</dbReference>
<dbReference type="SUPFAM" id="SSF50998">
    <property type="entry name" value="Quinoprotein alcohol dehydrogenase-like"/>
    <property type="match status" value="1"/>
</dbReference>
<accession>A0A3D8RKP3</accession>
<dbReference type="SUPFAM" id="SSF81383">
    <property type="entry name" value="F-box domain"/>
    <property type="match status" value="1"/>
</dbReference>
<reference evidence="2 3" key="1">
    <citation type="journal article" date="2018" name="IMA Fungus">
        <title>IMA Genome-F 9: Draft genome sequence of Annulohypoxylon stygium, Aspergillus mulundensis, Berkeleyomyces basicola (syn. Thielaviopsis basicola), Ceratocystis smalleyi, two Cercospora beticola strains, Coleophoma cylindrospora, Fusarium fracticaudum, Phialophora cf. hyalina, and Morchella septimelata.</title>
        <authorList>
            <person name="Wingfield B.D."/>
            <person name="Bills G.F."/>
            <person name="Dong Y."/>
            <person name="Huang W."/>
            <person name="Nel W.J."/>
            <person name="Swalarsk-Parry B.S."/>
            <person name="Vaghefi N."/>
            <person name="Wilken P.M."/>
            <person name="An Z."/>
            <person name="de Beer Z.W."/>
            <person name="De Vos L."/>
            <person name="Chen L."/>
            <person name="Duong T.A."/>
            <person name="Gao Y."/>
            <person name="Hammerbacher A."/>
            <person name="Kikkert J.R."/>
            <person name="Li Y."/>
            <person name="Li H."/>
            <person name="Li K."/>
            <person name="Li Q."/>
            <person name="Liu X."/>
            <person name="Ma X."/>
            <person name="Naidoo K."/>
            <person name="Pethybridge S.J."/>
            <person name="Sun J."/>
            <person name="Steenkamp E.T."/>
            <person name="van der Nest M.A."/>
            <person name="van Wyk S."/>
            <person name="Wingfield M.J."/>
            <person name="Xiong C."/>
            <person name="Yue Q."/>
            <person name="Zhang X."/>
        </authorList>
    </citation>
    <scope>NUCLEOTIDE SEQUENCE [LARGE SCALE GENOMIC DNA]</scope>
    <source>
        <strain evidence="2 3">DSM 5745</strain>
    </source>
</reference>
<comment type="caution">
    <text evidence="2">The sequence shown here is derived from an EMBL/GenBank/DDBJ whole genome shotgun (WGS) entry which is preliminary data.</text>
</comment>
<dbReference type="InterPro" id="IPR036047">
    <property type="entry name" value="F-box-like_dom_sf"/>
</dbReference>
<dbReference type="InterPro" id="IPR011047">
    <property type="entry name" value="Quinoprotein_ADH-like_sf"/>
</dbReference>
<dbReference type="GeneID" id="38117647"/>
<protein>
    <recommendedName>
        <fullName evidence="1">F-box domain-containing protein</fullName>
    </recommendedName>
</protein>
<feature type="domain" description="F-box" evidence="1">
    <location>
        <begin position="9"/>
        <end position="43"/>
    </location>
</feature>
<gene>
    <name evidence="2" type="ORF">DSM5745_07277</name>
</gene>
<dbReference type="EMBL" id="PVWQ01000008">
    <property type="protein sequence ID" value="RDW74615.1"/>
    <property type="molecule type" value="Genomic_DNA"/>
</dbReference>
<dbReference type="AlphaFoldDB" id="A0A3D8RKP3"/>
<evidence type="ECO:0000313" key="3">
    <source>
        <dbReference type="Proteomes" id="UP000256690"/>
    </source>
</evidence>
<dbReference type="InterPro" id="IPR001810">
    <property type="entry name" value="F-box_dom"/>
</dbReference>
<dbReference type="RefSeq" id="XP_026602383.1">
    <property type="nucleotide sequence ID" value="XM_026749293.1"/>
</dbReference>
<name>A0A3D8RKP3_9EURO</name>
<evidence type="ECO:0000259" key="1">
    <source>
        <dbReference type="Pfam" id="PF00646"/>
    </source>
</evidence>
<evidence type="ECO:0000313" key="2">
    <source>
        <dbReference type="EMBL" id="RDW74615.1"/>
    </source>
</evidence>
<organism evidence="2 3">
    <name type="scientific">Aspergillus mulundensis</name>
    <dbReference type="NCBI Taxonomy" id="1810919"/>
    <lineage>
        <taxon>Eukaryota</taxon>
        <taxon>Fungi</taxon>
        <taxon>Dikarya</taxon>
        <taxon>Ascomycota</taxon>
        <taxon>Pezizomycotina</taxon>
        <taxon>Eurotiomycetes</taxon>
        <taxon>Eurotiomycetidae</taxon>
        <taxon>Eurotiales</taxon>
        <taxon>Aspergillaceae</taxon>
        <taxon>Aspergillus</taxon>
        <taxon>Aspergillus subgen. Nidulantes</taxon>
    </lineage>
</organism>
<keyword evidence="3" id="KW-1185">Reference proteome</keyword>
<proteinExistence type="predicted"/>